<evidence type="ECO:0000256" key="1">
    <source>
        <dbReference type="SAM" id="Coils"/>
    </source>
</evidence>
<dbReference type="RefSeq" id="WP_330483906.1">
    <property type="nucleotide sequence ID" value="NZ_JAZBJZ010000043.1"/>
</dbReference>
<reference evidence="4" key="1">
    <citation type="submission" date="2024-01" db="EMBL/GenBank/DDBJ databases">
        <title>Bank of Algae and Cyanobacteria of the Azores (BACA) strain genomes.</title>
        <authorList>
            <person name="Luz R."/>
            <person name="Cordeiro R."/>
            <person name="Fonseca A."/>
            <person name="Goncalves V."/>
        </authorList>
    </citation>
    <scope>NUCLEOTIDE SEQUENCE</scope>
    <source>
        <strain evidence="4">BACA0141</strain>
    </source>
</reference>
<evidence type="ECO:0000313" key="5">
    <source>
        <dbReference type="Proteomes" id="UP001333818"/>
    </source>
</evidence>
<feature type="region of interest" description="Disordered" evidence="2">
    <location>
        <begin position="1"/>
        <end position="31"/>
    </location>
</feature>
<protein>
    <submittedName>
        <fullName evidence="4">Uma2 family endonuclease</fullName>
    </submittedName>
</protein>
<evidence type="ECO:0000256" key="2">
    <source>
        <dbReference type="SAM" id="MobiDB-lite"/>
    </source>
</evidence>
<sequence length="301" mass="34388">MTISGNRKLTSKIELPDEDFEPMPEGDKQRRNLSYTTEALRLWFEKQQNIYVSGNLFIRYEEDLAEKRVSPDLFVVFGMSNEDRVSYTIGKDGGKAPDFVLEVTSKGTVTKDRKENPLIYRDLGVKEYFQYDPSGEYLKPTSLQGVRLENAKYVAIAVSTLPDGTLSLHSEVLGLELHMYPDLSFRFYDPISNQVLRSYAEAEHARFQAELERSFEQQARIEAEAIAEQERNEKLQERLAKEQAEAIAEQANLEKQQAEAIADRANLEKQQAEIAQQLAEQKAQRLAEMLKALGINTDEIL</sequence>
<dbReference type="InterPro" id="IPR012296">
    <property type="entry name" value="Nuclease_put_TT1808"/>
</dbReference>
<dbReference type="Proteomes" id="UP001333818">
    <property type="component" value="Unassembled WGS sequence"/>
</dbReference>
<dbReference type="SUPFAM" id="SSF52980">
    <property type="entry name" value="Restriction endonuclease-like"/>
    <property type="match status" value="1"/>
</dbReference>
<feature type="domain" description="Putative restriction endonuclease" evidence="3">
    <location>
        <begin position="11"/>
        <end position="177"/>
    </location>
</feature>
<proteinExistence type="predicted"/>
<dbReference type="InterPro" id="IPR008538">
    <property type="entry name" value="Uma2"/>
</dbReference>
<dbReference type="Gene3D" id="3.90.1570.10">
    <property type="entry name" value="tt1808, chain A"/>
    <property type="match status" value="1"/>
</dbReference>
<keyword evidence="4" id="KW-0540">Nuclease</keyword>
<organism evidence="4 5">
    <name type="scientific">Tumidithrix elongata BACA0141</name>
    <dbReference type="NCBI Taxonomy" id="2716417"/>
    <lineage>
        <taxon>Bacteria</taxon>
        <taxon>Bacillati</taxon>
        <taxon>Cyanobacteriota</taxon>
        <taxon>Cyanophyceae</taxon>
        <taxon>Pseudanabaenales</taxon>
        <taxon>Pseudanabaenaceae</taxon>
        <taxon>Tumidithrix</taxon>
        <taxon>Tumidithrix elongata</taxon>
    </lineage>
</organism>
<gene>
    <name evidence="4" type="ORF">V2H45_12005</name>
</gene>
<keyword evidence="5" id="KW-1185">Reference proteome</keyword>
<comment type="caution">
    <text evidence="4">The sequence shown here is derived from an EMBL/GenBank/DDBJ whole genome shotgun (WGS) entry which is preliminary data.</text>
</comment>
<dbReference type="Pfam" id="PF05685">
    <property type="entry name" value="Uma2"/>
    <property type="match status" value="1"/>
</dbReference>
<accession>A0AAW9PTQ3</accession>
<keyword evidence="1" id="KW-0175">Coiled coil</keyword>
<dbReference type="InterPro" id="IPR011335">
    <property type="entry name" value="Restrct_endonuc-II-like"/>
</dbReference>
<dbReference type="AlphaFoldDB" id="A0AAW9PTQ3"/>
<dbReference type="PANTHER" id="PTHR33352:SF3">
    <property type="entry name" value="SLR1612 PROTEIN"/>
    <property type="match status" value="1"/>
</dbReference>
<keyword evidence="4" id="KW-0255">Endonuclease</keyword>
<dbReference type="EMBL" id="JAZBJZ010000043">
    <property type="protein sequence ID" value="MEE3717477.1"/>
    <property type="molecule type" value="Genomic_DNA"/>
</dbReference>
<name>A0AAW9PTQ3_9CYAN</name>
<evidence type="ECO:0000259" key="3">
    <source>
        <dbReference type="Pfam" id="PF05685"/>
    </source>
</evidence>
<dbReference type="CDD" id="cd06260">
    <property type="entry name" value="DUF820-like"/>
    <property type="match status" value="1"/>
</dbReference>
<feature type="coiled-coil region" evidence="1">
    <location>
        <begin position="218"/>
        <end position="289"/>
    </location>
</feature>
<keyword evidence="4" id="KW-0378">Hydrolase</keyword>
<evidence type="ECO:0000313" key="4">
    <source>
        <dbReference type="EMBL" id="MEE3717477.1"/>
    </source>
</evidence>
<dbReference type="GO" id="GO:0004519">
    <property type="term" value="F:endonuclease activity"/>
    <property type="evidence" value="ECO:0007669"/>
    <property type="project" value="UniProtKB-KW"/>
</dbReference>
<dbReference type="PANTHER" id="PTHR33352">
    <property type="entry name" value="SLR1095 PROTEIN"/>
    <property type="match status" value="1"/>
</dbReference>